<dbReference type="STRING" id="1177179.A11A3_04365"/>
<dbReference type="Gene3D" id="3.40.30.10">
    <property type="entry name" value="Glutaredoxin"/>
    <property type="match status" value="1"/>
</dbReference>
<keyword evidence="12" id="KW-0472">Membrane</keyword>
<accession>L0WEC3</accession>
<dbReference type="GO" id="GO:0008379">
    <property type="term" value="F:thioredoxin peroxidase activity"/>
    <property type="evidence" value="ECO:0007669"/>
    <property type="project" value="TreeGrafter"/>
</dbReference>
<dbReference type="CDD" id="cd02970">
    <property type="entry name" value="PRX_like2"/>
    <property type="match status" value="1"/>
</dbReference>
<feature type="transmembrane region" description="Helical" evidence="12">
    <location>
        <begin position="7"/>
        <end position="28"/>
    </location>
</feature>
<dbReference type="EMBL" id="AMRJ01000004">
    <property type="protein sequence ID" value="EKF75183.1"/>
    <property type="molecule type" value="Genomic_DNA"/>
</dbReference>
<evidence type="ECO:0000259" key="13">
    <source>
        <dbReference type="PROSITE" id="PS51352"/>
    </source>
</evidence>
<keyword evidence="3" id="KW-0575">Peroxidase</keyword>
<dbReference type="OrthoDB" id="9809746at2"/>
<evidence type="ECO:0000256" key="1">
    <source>
        <dbReference type="ARBA" id="ARBA00003330"/>
    </source>
</evidence>
<dbReference type="InterPro" id="IPR050924">
    <property type="entry name" value="Peroxiredoxin_BCP/PrxQ"/>
</dbReference>
<feature type="domain" description="Thioredoxin" evidence="13">
    <location>
        <begin position="118"/>
        <end position="279"/>
    </location>
</feature>
<keyword evidence="12" id="KW-0812">Transmembrane</keyword>
<feature type="transmembrane region" description="Helical" evidence="12">
    <location>
        <begin position="34"/>
        <end position="53"/>
    </location>
</feature>
<proteinExistence type="inferred from homology"/>
<dbReference type="Pfam" id="PF00578">
    <property type="entry name" value="AhpC-TSA"/>
    <property type="match status" value="1"/>
</dbReference>
<dbReference type="SUPFAM" id="SSF52833">
    <property type="entry name" value="Thioredoxin-like"/>
    <property type="match status" value="1"/>
</dbReference>
<comment type="function">
    <text evidence="1">Thiol-specific peroxidase that catalyzes the reduction of hydrogen peroxide and organic hydroperoxides to water and alcohols, respectively. Plays a role in cell protection against oxidative stress by detoxifying peroxides and as sensor of hydrogen peroxide-mediated signaling events.</text>
</comment>
<dbReference type="Proteomes" id="UP000010164">
    <property type="component" value="Unassembled WGS sequence"/>
</dbReference>
<dbReference type="RefSeq" id="WP_008928058.1">
    <property type="nucleotide sequence ID" value="NZ_AMRJ01000004.1"/>
</dbReference>
<evidence type="ECO:0000256" key="12">
    <source>
        <dbReference type="SAM" id="Phobius"/>
    </source>
</evidence>
<evidence type="ECO:0000256" key="10">
    <source>
        <dbReference type="ARBA" id="ARBA00042639"/>
    </source>
</evidence>
<evidence type="ECO:0000313" key="15">
    <source>
        <dbReference type="Proteomes" id="UP000010164"/>
    </source>
</evidence>
<keyword evidence="12" id="KW-1133">Transmembrane helix</keyword>
<comment type="similarity">
    <text evidence="9">Belongs to the peroxiredoxin family. BCP/PrxQ subfamily.</text>
</comment>
<protein>
    <recommendedName>
        <fullName evidence="2">thioredoxin-dependent peroxiredoxin</fullName>
        <ecNumber evidence="2">1.11.1.24</ecNumber>
    </recommendedName>
    <alternativeName>
        <fullName evidence="8">Thioredoxin peroxidase</fullName>
    </alternativeName>
    <alternativeName>
        <fullName evidence="10">Thioredoxin-dependent peroxiredoxin Bcp</fullName>
    </alternativeName>
</protein>
<dbReference type="eggNOG" id="COG1225">
    <property type="taxonomic scope" value="Bacteria"/>
</dbReference>
<sequence>MKSLKSLFISAYFVVLLVTLTAAGWLLAQQDRSGLALLAASAPMIGFFGWLFFKQPARTPEQIPLLQWTVFGGLLAACGMLWVGNTQPWVPLLAFLCQMGMLQYFGWYSHYQNRRSTVQVGKPMPKLAFTDEAGKPVTLAAFKGQPLVLLFYRGNWCPLCMAQVKEMAGQYRNLQARGVRVALVSPQSQRHTRELAQRFDVPFEFLVDTDLKAARALGIVDQGGTPLGLEALGYGSDTVMPTVMVIDSKGRLVYQHLTDNYRIRPEPSLFVQVLEEKGLLRPASD</sequence>
<evidence type="ECO:0000256" key="6">
    <source>
        <dbReference type="ARBA" id="ARBA00023157"/>
    </source>
</evidence>
<gene>
    <name evidence="14" type="ORF">A11A3_04365</name>
</gene>
<evidence type="ECO:0000256" key="5">
    <source>
        <dbReference type="ARBA" id="ARBA00023002"/>
    </source>
</evidence>
<keyword evidence="6" id="KW-1015">Disulfide bond</keyword>
<dbReference type="PANTHER" id="PTHR42801:SF7">
    <property type="entry name" value="SLL1159 PROTEIN"/>
    <property type="match status" value="1"/>
</dbReference>
<evidence type="ECO:0000256" key="9">
    <source>
        <dbReference type="ARBA" id="ARBA00038489"/>
    </source>
</evidence>
<dbReference type="PATRIC" id="fig|1177179.3.peg.870"/>
<keyword evidence="4" id="KW-0049">Antioxidant</keyword>
<comment type="caution">
    <text evidence="14">The sequence shown here is derived from an EMBL/GenBank/DDBJ whole genome shotgun (WGS) entry which is preliminary data.</text>
</comment>
<dbReference type="GO" id="GO:0034599">
    <property type="term" value="P:cellular response to oxidative stress"/>
    <property type="evidence" value="ECO:0007669"/>
    <property type="project" value="TreeGrafter"/>
</dbReference>
<evidence type="ECO:0000256" key="4">
    <source>
        <dbReference type="ARBA" id="ARBA00022862"/>
    </source>
</evidence>
<name>L0WEC3_9GAMM</name>
<feature type="transmembrane region" description="Helical" evidence="12">
    <location>
        <begin position="89"/>
        <end position="107"/>
    </location>
</feature>
<dbReference type="InterPro" id="IPR013766">
    <property type="entry name" value="Thioredoxin_domain"/>
</dbReference>
<keyword evidence="7" id="KW-0676">Redox-active center</keyword>
<evidence type="ECO:0000256" key="7">
    <source>
        <dbReference type="ARBA" id="ARBA00023284"/>
    </source>
</evidence>
<reference evidence="14 15" key="1">
    <citation type="journal article" date="2012" name="J. Bacteriol.">
        <title>Genome Sequence of the Alkane-Degrading Bacterium Alcanivorax hongdengensis Type Strain A-11-3.</title>
        <authorList>
            <person name="Lai Q."/>
            <person name="Shao Z."/>
        </authorList>
    </citation>
    <scope>NUCLEOTIDE SEQUENCE [LARGE SCALE GENOMIC DNA]</scope>
    <source>
        <strain evidence="14 15">A-11-3</strain>
    </source>
</reference>
<dbReference type="GO" id="GO:0005737">
    <property type="term" value="C:cytoplasm"/>
    <property type="evidence" value="ECO:0007669"/>
    <property type="project" value="TreeGrafter"/>
</dbReference>
<dbReference type="PROSITE" id="PS51352">
    <property type="entry name" value="THIOREDOXIN_2"/>
    <property type="match status" value="1"/>
</dbReference>
<keyword evidence="5" id="KW-0560">Oxidoreductase</keyword>
<feature type="transmembrane region" description="Helical" evidence="12">
    <location>
        <begin position="65"/>
        <end position="83"/>
    </location>
</feature>
<dbReference type="PANTHER" id="PTHR42801">
    <property type="entry name" value="THIOREDOXIN-DEPENDENT PEROXIDE REDUCTASE"/>
    <property type="match status" value="1"/>
</dbReference>
<dbReference type="EC" id="1.11.1.24" evidence="2"/>
<comment type="catalytic activity">
    <reaction evidence="11">
        <text>a hydroperoxide + [thioredoxin]-dithiol = an alcohol + [thioredoxin]-disulfide + H2O</text>
        <dbReference type="Rhea" id="RHEA:62620"/>
        <dbReference type="Rhea" id="RHEA-COMP:10698"/>
        <dbReference type="Rhea" id="RHEA-COMP:10700"/>
        <dbReference type="ChEBI" id="CHEBI:15377"/>
        <dbReference type="ChEBI" id="CHEBI:29950"/>
        <dbReference type="ChEBI" id="CHEBI:30879"/>
        <dbReference type="ChEBI" id="CHEBI:35924"/>
        <dbReference type="ChEBI" id="CHEBI:50058"/>
        <dbReference type="EC" id="1.11.1.24"/>
    </reaction>
</comment>
<evidence type="ECO:0000256" key="11">
    <source>
        <dbReference type="ARBA" id="ARBA00049091"/>
    </source>
</evidence>
<dbReference type="GO" id="GO:0045454">
    <property type="term" value="P:cell redox homeostasis"/>
    <property type="evidence" value="ECO:0007669"/>
    <property type="project" value="TreeGrafter"/>
</dbReference>
<evidence type="ECO:0000256" key="3">
    <source>
        <dbReference type="ARBA" id="ARBA00022559"/>
    </source>
</evidence>
<dbReference type="AlphaFoldDB" id="L0WEC3"/>
<keyword evidence="15" id="KW-1185">Reference proteome</keyword>
<organism evidence="14 15">
    <name type="scientific">Alcanivorax hongdengensis A-11-3</name>
    <dbReference type="NCBI Taxonomy" id="1177179"/>
    <lineage>
        <taxon>Bacteria</taxon>
        <taxon>Pseudomonadati</taxon>
        <taxon>Pseudomonadota</taxon>
        <taxon>Gammaproteobacteria</taxon>
        <taxon>Oceanospirillales</taxon>
        <taxon>Alcanivoracaceae</taxon>
        <taxon>Alcanivorax</taxon>
    </lineage>
</organism>
<dbReference type="InterPro" id="IPR000866">
    <property type="entry name" value="AhpC/TSA"/>
</dbReference>
<evidence type="ECO:0000256" key="2">
    <source>
        <dbReference type="ARBA" id="ARBA00013017"/>
    </source>
</evidence>
<dbReference type="InterPro" id="IPR036249">
    <property type="entry name" value="Thioredoxin-like_sf"/>
</dbReference>
<evidence type="ECO:0000313" key="14">
    <source>
        <dbReference type="EMBL" id="EKF75183.1"/>
    </source>
</evidence>
<evidence type="ECO:0000256" key="8">
    <source>
        <dbReference type="ARBA" id="ARBA00032824"/>
    </source>
</evidence>